<protein>
    <submittedName>
        <fullName evidence="2">Uncharacterized protein</fullName>
    </submittedName>
</protein>
<feature type="compositionally biased region" description="Basic and acidic residues" evidence="1">
    <location>
        <begin position="8"/>
        <end position="19"/>
    </location>
</feature>
<reference evidence="2" key="2">
    <citation type="journal article" date="2015" name="Fish Shellfish Immunol.">
        <title>Early steps in the European eel (Anguilla anguilla)-Vibrio vulnificus interaction in the gills: Role of the RtxA13 toxin.</title>
        <authorList>
            <person name="Callol A."/>
            <person name="Pajuelo D."/>
            <person name="Ebbesson L."/>
            <person name="Teles M."/>
            <person name="MacKenzie S."/>
            <person name="Amaro C."/>
        </authorList>
    </citation>
    <scope>NUCLEOTIDE SEQUENCE</scope>
</reference>
<accession>A0A0E9SFJ9</accession>
<proteinExistence type="predicted"/>
<feature type="region of interest" description="Disordered" evidence="1">
    <location>
        <begin position="1"/>
        <end position="28"/>
    </location>
</feature>
<dbReference type="AlphaFoldDB" id="A0A0E9SFJ9"/>
<name>A0A0E9SFJ9_ANGAN</name>
<evidence type="ECO:0000256" key="1">
    <source>
        <dbReference type="SAM" id="MobiDB-lite"/>
    </source>
</evidence>
<reference evidence="2" key="1">
    <citation type="submission" date="2014-11" db="EMBL/GenBank/DDBJ databases">
        <authorList>
            <person name="Amaro Gonzalez C."/>
        </authorList>
    </citation>
    <scope>NUCLEOTIDE SEQUENCE</scope>
</reference>
<evidence type="ECO:0000313" key="2">
    <source>
        <dbReference type="EMBL" id="JAH40066.1"/>
    </source>
</evidence>
<dbReference type="EMBL" id="GBXM01068511">
    <property type="protein sequence ID" value="JAH40066.1"/>
    <property type="molecule type" value="Transcribed_RNA"/>
</dbReference>
<sequence>MDSFPRNQADEDHMSRQHVSDPQGDVCT</sequence>
<organism evidence="2">
    <name type="scientific">Anguilla anguilla</name>
    <name type="common">European freshwater eel</name>
    <name type="synonym">Muraena anguilla</name>
    <dbReference type="NCBI Taxonomy" id="7936"/>
    <lineage>
        <taxon>Eukaryota</taxon>
        <taxon>Metazoa</taxon>
        <taxon>Chordata</taxon>
        <taxon>Craniata</taxon>
        <taxon>Vertebrata</taxon>
        <taxon>Euteleostomi</taxon>
        <taxon>Actinopterygii</taxon>
        <taxon>Neopterygii</taxon>
        <taxon>Teleostei</taxon>
        <taxon>Anguilliformes</taxon>
        <taxon>Anguillidae</taxon>
        <taxon>Anguilla</taxon>
    </lineage>
</organism>